<dbReference type="InterPro" id="IPR003676">
    <property type="entry name" value="SAUR_fam"/>
</dbReference>
<proteinExistence type="inferred from homology"/>
<gene>
    <name evidence="2" type="ORF">GUJ93_ZPchr0013g34315</name>
</gene>
<evidence type="ECO:0000313" key="2">
    <source>
        <dbReference type="EMBL" id="KAG8100419.1"/>
    </source>
</evidence>
<keyword evidence="3" id="KW-1185">Reference proteome</keyword>
<organism evidence="2 3">
    <name type="scientific">Zizania palustris</name>
    <name type="common">Northern wild rice</name>
    <dbReference type="NCBI Taxonomy" id="103762"/>
    <lineage>
        <taxon>Eukaryota</taxon>
        <taxon>Viridiplantae</taxon>
        <taxon>Streptophyta</taxon>
        <taxon>Embryophyta</taxon>
        <taxon>Tracheophyta</taxon>
        <taxon>Spermatophyta</taxon>
        <taxon>Magnoliopsida</taxon>
        <taxon>Liliopsida</taxon>
        <taxon>Poales</taxon>
        <taxon>Poaceae</taxon>
        <taxon>BOP clade</taxon>
        <taxon>Oryzoideae</taxon>
        <taxon>Oryzeae</taxon>
        <taxon>Zizaniinae</taxon>
        <taxon>Zizania</taxon>
    </lineage>
</organism>
<evidence type="ECO:0000313" key="3">
    <source>
        <dbReference type="Proteomes" id="UP000729402"/>
    </source>
</evidence>
<comment type="caution">
    <text evidence="2">The sequence shown here is derived from an EMBL/GenBank/DDBJ whole genome shotgun (WGS) entry which is preliminary data.</text>
</comment>
<dbReference type="EMBL" id="JAAALK010000079">
    <property type="protein sequence ID" value="KAG8100419.1"/>
    <property type="molecule type" value="Genomic_DNA"/>
</dbReference>
<comment type="similarity">
    <text evidence="1">Belongs to the ARG7 family.</text>
</comment>
<dbReference type="Pfam" id="PF02519">
    <property type="entry name" value="Auxin_inducible"/>
    <property type="match status" value="1"/>
</dbReference>
<sequence>MFPSYFNVFLHFSFSKFPLYPSHWKKLVVALGKSSNGCDGGKNRSGGSMPKGSFAVYVGGEMRQFVILTEYLGH</sequence>
<dbReference type="AlphaFoldDB" id="A0A8J5X2I0"/>
<dbReference type="GO" id="GO:0009733">
    <property type="term" value="P:response to auxin"/>
    <property type="evidence" value="ECO:0007669"/>
    <property type="project" value="InterPro"/>
</dbReference>
<protein>
    <submittedName>
        <fullName evidence="2">Uncharacterized protein</fullName>
    </submittedName>
</protein>
<reference evidence="2" key="1">
    <citation type="journal article" date="2021" name="bioRxiv">
        <title>Whole Genome Assembly and Annotation of Northern Wild Rice, Zizania palustris L., Supports a Whole Genome Duplication in the Zizania Genus.</title>
        <authorList>
            <person name="Haas M."/>
            <person name="Kono T."/>
            <person name="Macchietto M."/>
            <person name="Millas R."/>
            <person name="McGilp L."/>
            <person name="Shao M."/>
            <person name="Duquette J."/>
            <person name="Hirsch C.N."/>
            <person name="Kimball J."/>
        </authorList>
    </citation>
    <scope>NUCLEOTIDE SEQUENCE</scope>
    <source>
        <tissue evidence="2">Fresh leaf tissue</tissue>
    </source>
</reference>
<name>A0A8J5X2I0_ZIZPA</name>
<reference evidence="2" key="2">
    <citation type="submission" date="2021-02" db="EMBL/GenBank/DDBJ databases">
        <authorList>
            <person name="Kimball J.A."/>
            <person name="Haas M.W."/>
            <person name="Macchietto M."/>
            <person name="Kono T."/>
            <person name="Duquette J."/>
            <person name="Shao M."/>
        </authorList>
    </citation>
    <scope>NUCLEOTIDE SEQUENCE</scope>
    <source>
        <tissue evidence="2">Fresh leaf tissue</tissue>
    </source>
</reference>
<accession>A0A8J5X2I0</accession>
<dbReference type="Proteomes" id="UP000729402">
    <property type="component" value="Unassembled WGS sequence"/>
</dbReference>
<evidence type="ECO:0000256" key="1">
    <source>
        <dbReference type="ARBA" id="ARBA00006974"/>
    </source>
</evidence>